<organism evidence="2 3">
    <name type="scientific">Corynebacterium pollutisoli</name>
    <dbReference type="NCBI Taxonomy" id="1610489"/>
    <lineage>
        <taxon>Bacteria</taxon>
        <taxon>Bacillati</taxon>
        <taxon>Actinomycetota</taxon>
        <taxon>Actinomycetes</taxon>
        <taxon>Mycobacteriales</taxon>
        <taxon>Corynebacteriaceae</taxon>
        <taxon>Corynebacterium</taxon>
    </lineage>
</organism>
<gene>
    <name evidence="2" type="ORF">SAMN06295981_2040</name>
</gene>
<feature type="compositionally biased region" description="Polar residues" evidence="1">
    <location>
        <begin position="11"/>
        <end position="21"/>
    </location>
</feature>
<dbReference type="EMBL" id="FXAR01000007">
    <property type="protein sequence ID" value="SMG33016.1"/>
    <property type="molecule type" value="Genomic_DNA"/>
</dbReference>
<dbReference type="RefSeq" id="WP_159449806.1">
    <property type="nucleotide sequence ID" value="NZ_FXAR01000007.1"/>
</dbReference>
<protein>
    <submittedName>
        <fullName evidence="2">Uncharacterized protein</fullName>
    </submittedName>
</protein>
<keyword evidence="3" id="KW-1185">Reference proteome</keyword>
<dbReference type="Proteomes" id="UP000193309">
    <property type="component" value="Unassembled WGS sequence"/>
</dbReference>
<evidence type="ECO:0000256" key="1">
    <source>
        <dbReference type="SAM" id="MobiDB-lite"/>
    </source>
</evidence>
<dbReference type="OrthoDB" id="9975420at2"/>
<feature type="region of interest" description="Disordered" evidence="1">
    <location>
        <begin position="36"/>
        <end position="58"/>
    </location>
</feature>
<sequence length="58" mass="5816">MTTPFGRRPISGTSTGDPFSESASFCNGWAGILGFDGAGIQEGGSSDDGSSDNNNNNG</sequence>
<dbReference type="AlphaFoldDB" id="A0A1X7JX21"/>
<evidence type="ECO:0000313" key="3">
    <source>
        <dbReference type="Proteomes" id="UP000193309"/>
    </source>
</evidence>
<feature type="region of interest" description="Disordered" evidence="1">
    <location>
        <begin position="1"/>
        <end position="21"/>
    </location>
</feature>
<feature type="compositionally biased region" description="Low complexity" evidence="1">
    <location>
        <begin position="43"/>
        <end position="58"/>
    </location>
</feature>
<evidence type="ECO:0000313" key="2">
    <source>
        <dbReference type="EMBL" id="SMG33016.1"/>
    </source>
</evidence>
<dbReference type="STRING" id="1610489.SAMN06295981_2040"/>
<name>A0A1X7JX21_9CORY</name>
<accession>A0A1X7JX21</accession>
<proteinExistence type="predicted"/>
<reference evidence="3" key="1">
    <citation type="submission" date="2017-04" db="EMBL/GenBank/DDBJ databases">
        <authorList>
            <person name="Varghese N."/>
            <person name="Submissions S."/>
        </authorList>
    </citation>
    <scope>NUCLEOTIDE SEQUENCE [LARGE SCALE GENOMIC DNA]</scope>
    <source>
        <strain evidence="3">VDS</strain>
    </source>
</reference>